<evidence type="ECO:0000256" key="11">
    <source>
        <dbReference type="ARBA" id="ARBA00022843"/>
    </source>
</evidence>
<keyword evidence="8" id="KW-0808">Transferase</keyword>
<dbReference type="GO" id="GO:0071013">
    <property type="term" value="C:catalytic step 2 spliceosome"/>
    <property type="evidence" value="ECO:0007669"/>
    <property type="project" value="TreeGrafter"/>
</dbReference>
<dbReference type="InterPro" id="IPR029000">
    <property type="entry name" value="Cyclophilin-like_dom_sf"/>
</dbReference>
<accession>A0A0B2VBM5</accession>
<dbReference type="Pfam" id="PF04641">
    <property type="entry name" value="Rtf2"/>
    <property type="match status" value="1"/>
</dbReference>
<dbReference type="AlphaFoldDB" id="A0A0B2VBM5"/>
<dbReference type="PROSITE" id="PS50072">
    <property type="entry name" value="CSA_PPIASE_2"/>
    <property type="match status" value="1"/>
</dbReference>
<dbReference type="Pfam" id="PF00160">
    <property type="entry name" value="Pro_isomerase"/>
    <property type="match status" value="1"/>
</dbReference>
<evidence type="ECO:0000256" key="5">
    <source>
        <dbReference type="ARBA" id="ARBA00012483"/>
    </source>
</evidence>
<evidence type="ECO:0000256" key="13">
    <source>
        <dbReference type="ARBA" id="ARBA00023054"/>
    </source>
</evidence>
<evidence type="ECO:0000256" key="14">
    <source>
        <dbReference type="ARBA" id="ARBA00023187"/>
    </source>
</evidence>
<keyword evidence="9" id="KW-0747">Spliceosome</keyword>
<sequence length="532" mass="60492">MGKKQHQKDKLYLTTTEWKETYGGHRDDTGTRLQRAVFKRLPFSHCALSFLPFEDPVCTPDGIIFDVTHIVPYLKKHGVNPVTGKKLSIKELIPLKFNKDDQGNFRCPVTFKTFTPNSHIVTIRQTGNVYALEAVQELNLKAGHLKDLLTDEPFQRKDIITLQDPNNLEKFNMEQFHHVKLDLKTKSEIEAEKKAMQDPKFYIRRMNNETRETLERLEKEYVPPERMQEIPEETADELNAAHYSQGRVAAGFTSTAMDPVTHQKAAVLDAESVRYSRVTKNGYVRIVSNYGVINLELYCKQAPRACENFITHCKNGYYNNTRFHRVIRNFMMQGGDPTGTGKGGESIWGKPFKDEIIHSLSHDQRGVLSMANRGSDTNQSQFFITFRPCKYLDGKHTIFGRVVGGTDTLTAIERLETDATTDRPVVDVIFLTAEVFVDPFEEAEAAVQKEREEIRAAKAKKEAGETVSAPVSATLLPKPKVYGTGVGKYLNLKEFSSTTKRPTEMAAEMERPSEPQKKRKAVRSELNDFSSW</sequence>
<evidence type="ECO:0000256" key="16">
    <source>
        <dbReference type="ARBA" id="ARBA00059251"/>
    </source>
</evidence>
<dbReference type="STRING" id="6265.A0A0B2VBM5"/>
<comment type="subcellular location">
    <subcellularLocation>
        <location evidence="2">Nucleus</location>
    </subcellularLocation>
</comment>
<dbReference type="GO" id="GO:0061630">
    <property type="term" value="F:ubiquitin protein ligase activity"/>
    <property type="evidence" value="ECO:0007669"/>
    <property type="project" value="UniProtKB-EC"/>
</dbReference>
<dbReference type="EC" id="2.3.2.27" evidence="5"/>
<feature type="domain" description="U-box" evidence="23">
    <location>
        <begin position="39"/>
        <end position="112"/>
    </location>
</feature>
<keyword evidence="24" id="KW-0413">Isomerase</keyword>
<evidence type="ECO:0000256" key="15">
    <source>
        <dbReference type="ARBA" id="ARBA00023242"/>
    </source>
</evidence>
<dbReference type="InterPro" id="IPR044666">
    <property type="entry name" value="Cyclophilin_A-like"/>
</dbReference>
<evidence type="ECO:0000256" key="4">
    <source>
        <dbReference type="ARBA" id="ARBA00007930"/>
    </source>
</evidence>
<dbReference type="InterPro" id="IPR003613">
    <property type="entry name" value="Ubox_domain"/>
</dbReference>
<feature type="domain" description="PPIase cyclophilin-type" evidence="22">
    <location>
        <begin position="291"/>
        <end position="435"/>
    </location>
</feature>
<evidence type="ECO:0000256" key="7">
    <source>
        <dbReference type="ARBA" id="ARBA00022664"/>
    </source>
</evidence>
<dbReference type="InterPro" id="IPR013083">
    <property type="entry name" value="Znf_RING/FYVE/PHD"/>
</dbReference>
<dbReference type="PROSITE" id="PS00170">
    <property type="entry name" value="CSA_PPIASE_1"/>
    <property type="match status" value="1"/>
</dbReference>
<dbReference type="InterPro" id="IPR020892">
    <property type="entry name" value="Cyclophilin-type_PPIase_CS"/>
</dbReference>
<evidence type="ECO:0000259" key="22">
    <source>
        <dbReference type="PROSITE" id="PS50072"/>
    </source>
</evidence>
<keyword evidence="25" id="KW-1185">Reference proteome</keyword>
<evidence type="ECO:0000313" key="25">
    <source>
        <dbReference type="Proteomes" id="UP000031036"/>
    </source>
</evidence>
<evidence type="ECO:0000256" key="3">
    <source>
        <dbReference type="ARBA" id="ARBA00004906"/>
    </source>
</evidence>
<evidence type="ECO:0000256" key="9">
    <source>
        <dbReference type="ARBA" id="ARBA00022728"/>
    </source>
</evidence>
<evidence type="ECO:0000256" key="19">
    <source>
        <dbReference type="ARBA" id="ARBA00078275"/>
    </source>
</evidence>
<dbReference type="InterPro" id="IPR002130">
    <property type="entry name" value="Cyclophilin-type_PPIase_dom"/>
</dbReference>
<dbReference type="GO" id="GO:0000209">
    <property type="term" value="P:protein polyubiquitination"/>
    <property type="evidence" value="ECO:0007669"/>
    <property type="project" value="TreeGrafter"/>
</dbReference>
<keyword evidence="12" id="KW-0007">Acetylation</keyword>
<dbReference type="CDD" id="cd16663">
    <property type="entry name" value="RING-Ubox_PPIL2"/>
    <property type="match status" value="1"/>
</dbReference>
<name>A0A0B2VBM5_TOXCA</name>
<dbReference type="FunFam" id="2.40.100.10:FF:000018">
    <property type="entry name" value="Peptidyl-prolyl cis-trans isomerase-like 2"/>
    <property type="match status" value="1"/>
</dbReference>
<dbReference type="FunFam" id="3.30.40.10:FF:000079">
    <property type="entry name" value="Peptidyl-prolyl cis-trans isomerase 2"/>
    <property type="match status" value="1"/>
</dbReference>
<keyword evidence="10" id="KW-0833">Ubl conjugation pathway</keyword>
<keyword evidence="15" id="KW-0539">Nucleus</keyword>
<organism evidence="24 25">
    <name type="scientific">Toxocara canis</name>
    <name type="common">Canine roundworm</name>
    <dbReference type="NCBI Taxonomy" id="6265"/>
    <lineage>
        <taxon>Eukaryota</taxon>
        <taxon>Metazoa</taxon>
        <taxon>Ecdysozoa</taxon>
        <taxon>Nematoda</taxon>
        <taxon>Chromadorea</taxon>
        <taxon>Rhabditida</taxon>
        <taxon>Spirurina</taxon>
        <taxon>Ascaridomorpha</taxon>
        <taxon>Ascaridoidea</taxon>
        <taxon>Toxocaridae</taxon>
        <taxon>Toxocara</taxon>
    </lineage>
</organism>
<dbReference type="OrthoDB" id="30774at2759"/>
<evidence type="ECO:0000256" key="18">
    <source>
        <dbReference type="ARBA" id="ARBA00073734"/>
    </source>
</evidence>
<evidence type="ECO:0000256" key="17">
    <source>
        <dbReference type="ARBA" id="ARBA00061807"/>
    </source>
</evidence>
<keyword evidence="6" id="KW-1017">Isopeptide bond</keyword>
<comment type="subunit">
    <text evidence="17">Component of the minor spliceosome, which splices U12-type introns. Within this complex, interacts with PRPF8/PRP8, EFTUD2/SNU114 and PLRG1. Interacts with isoform 2 of BSG. Interacts (via the PPIase cyclophilin-type domain) with CRNKL1; they may form a trimeric complex with HSP90.</text>
</comment>
<evidence type="ECO:0000313" key="24">
    <source>
        <dbReference type="EMBL" id="KHN78864.1"/>
    </source>
</evidence>
<keyword evidence="11" id="KW-0832">Ubl conjugation</keyword>
<protein>
    <recommendedName>
        <fullName evidence="18">RING-type E3 ubiquitin-protein ligase PPIL2</fullName>
        <ecNumber evidence="5">2.3.2.27</ecNumber>
    </recommendedName>
    <alternativeName>
        <fullName evidence="20">CYC4</fullName>
    </alternativeName>
    <alternativeName>
        <fullName evidence="19">Probable inactive peptidyl-prolyl cis-trans isomerase-like 2</fullName>
    </alternativeName>
</protein>
<evidence type="ECO:0000256" key="6">
    <source>
        <dbReference type="ARBA" id="ARBA00022499"/>
    </source>
</evidence>
<evidence type="ECO:0000256" key="2">
    <source>
        <dbReference type="ARBA" id="ARBA00004123"/>
    </source>
</evidence>
<evidence type="ECO:0000256" key="21">
    <source>
        <dbReference type="SAM" id="MobiDB-lite"/>
    </source>
</evidence>
<comment type="function">
    <text evidence="16">Has a ubiquitin-protein ligase activity acting as an E3 ubiquitin protein ligase or as an ubiquitin-ubiquitin ligase promoting elongation of ubiquitin chains on substrates. By mediating 'Lys-48'-linked polyubiquitination of proteins could target them for proteasomal degradation. May also function as a chaperone, playing a role in transport to the cell membrane of BSG/Basigin for instance. Probable inactive PPIase with no peptidyl-prolyl cis-trans isomerase activity. As a component of the minor spliceosome, involved in the splicing of U12-type introns in pre-mRNAs.</text>
</comment>
<proteinExistence type="inferred from homology"/>
<dbReference type="SUPFAM" id="SSF50891">
    <property type="entry name" value="Cyclophilin-like"/>
    <property type="match status" value="1"/>
</dbReference>
<feature type="compositionally biased region" description="Basic and acidic residues" evidence="21">
    <location>
        <begin position="508"/>
        <end position="526"/>
    </location>
</feature>
<evidence type="ECO:0000256" key="1">
    <source>
        <dbReference type="ARBA" id="ARBA00000900"/>
    </source>
</evidence>
<dbReference type="GO" id="GO:0003755">
    <property type="term" value="F:peptidyl-prolyl cis-trans isomerase activity"/>
    <property type="evidence" value="ECO:0007669"/>
    <property type="project" value="InterPro"/>
</dbReference>
<evidence type="ECO:0000256" key="12">
    <source>
        <dbReference type="ARBA" id="ARBA00022990"/>
    </source>
</evidence>
<evidence type="ECO:0000256" key="10">
    <source>
        <dbReference type="ARBA" id="ARBA00022786"/>
    </source>
</evidence>
<keyword evidence="14" id="KW-0508">mRNA splicing</keyword>
<evidence type="ECO:0000256" key="8">
    <source>
        <dbReference type="ARBA" id="ARBA00022679"/>
    </source>
</evidence>
<comment type="catalytic activity">
    <reaction evidence="1">
        <text>S-ubiquitinyl-[E2 ubiquitin-conjugating enzyme]-L-cysteine + [acceptor protein]-L-lysine = [E2 ubiquitin-conjugating enzyme]-L-cysteine + N(6)-ubiquitinyl-[acceptor protein]-L-lysine.</text>
        <dbReference type="EC" id="2.3.2.27"/>
    </reaction>
</comment>
<gene>
    <name evidence="24" type="primary">cyn-4</name>
    <name evidence="24" type="ORF">Tcan_12661</name>
</gene>
<evidence type="ECO:0000259" key="23">
    <source>
        <dbReference type="PROSITE" id="PS51698"/>
    </source>
</evidence>
<comment type="similarity">
    <text evidence="4">Belongs to the cyclophilin-type PPIase family. PPIL2 subfamily.</text>
</comment>
<dbReference type="GO" id="GO:0006397">
    <property type="term" value="P:mRNA processing"/>
    <property type="evidence" value="ECO:0007669"/>
    <property type="project" value="UniProtKB-KW"/>
</dbReference>
<dbReference type="PRINTS" id="PR00153">
    <property type="entry name" value="CSAPPISMRASE"/>
</dbReference>
<dbReference type="PANTHER" id="PTHR45625">
    <property type="entry name" value="PEPTIDYL-PROLYL CIS-TRANS ISOMERASE-RELATED"/>
    <property type="match status" value="1"/>
</dbReference>
<dbReference type="SMART" id="SM00504">
    <property type="entry name" value="Ubox"/>
    <property type="match status" value="1"/>
</dbReference>
<feature type="region of interest" description="Disordered" evidence="21">
    <location>
        <begin position="499"/>
        <end position="532"/>
    </location>
</feature>
<comment type="caution">
    <text evidence="24">The sequence shown here is derived from an EMBL/GenBank/DDBJ whole genome shotgun (WGS) entry which is preliminary data.</text>
</comment>
<dbReference type="GO" id="GO:0008380">
    <property type="term" value="P:RNA splicing"/>
    <property type="evidence" value="ECO:0007669"/>
    <property type="project" value="UniProtKB-KW"/>
</dbReference>
<dbReference type="Gene3D" id="2.40.100.10">
    <property type="entry name" value="Cyclophilin-like"/>
    <property type="match status" value="1"/>
</dbReference>
<dbReference type="InterPro" id="IPR026951">
    <property type="entry name" value="PPIL2_U-box_dom"/>
</dbReference>
<dbReference type="GO" id="GO:0006457">
    <property type="term" value="P:protein folding"/>
    <property type="evidence" value="ECO:0007669"/>
    <property type="project" value="InterPro"/>
</dbReference>
<dbReference type="Gene3D" id="3.30.40.10">
    <property type="entry name" value="Zinc/RING finger domain, C3HC4 (zinc finger)"/>
    <property type="match status" value="1"/>
</dbReference>
<dbReference type="SUPFAM" id="SSF57850">
    <property type="entry name" value="RING/U-box"/>
    <property type="match status" value="1"/>
</dbReference>
<dbReference type="CDD" id="cd01923">
    <property type="entry name" value="cyclophilin_RING"/>
    <property type="match status" value="1"/>
</dbReference>
<dbReference type="OMA" id="NFIKHCA"/>
<keyword evidence="13" id="KW-0175">Coiled coil</keyword>
<dbReference type="Proteomes" id="UP000031036">
    <property type="component" value="Unassembled WGS sequence"/>
</dbReference>
<comment type="pathway">
    <text evidence="3">Protein modification; protein ubiquitination.</text>
</comment>
<evidence type="ECO:0000256" key="20">
    <source>
        <dbReference type="ARBA" id="ARBA00079124"/>
    </source>
</evidence>
<dbReference type="PANTHER" id="PTHR45625:SF1">
    <property type="entry name" value="RING-TYPE E3 UBIQUITIN-PROTEIN LIGASE PPIL2"/>
    <property type="match status" value="1"/>
</dbReference>
<reference evidence="24 25" key="1">
    <citation type="submission" date="2014-11" db="EMBL/GenBank/DDBJ databases">
        <title>Genetic blueprint of the zoonotic pathogen Toxocara canis.</title>
        <authorList>
            <person name="Zhu X.-Q."/>
            <person name="Korhonen P.K."/>
            <person name="Cai H."/>
            <person name="Young N.D."/>
            <person name="Nejsum P."/>
            <person name="von Samson-Himmelstjerna G."/>
            <person name="Boag P.R."/>
            <person name="Tan P."/>
            <person name="Li Q."/>
            <person name="Min J."/>
            <person name="Yang Y."/>
            <person name="Wang X."/>
            <person name="Fang X."/>
            <person name="Hall R.S."/>
            <person name="Hofmann A."/>
            <person name="Sternberg P.W."/>
            <person name="Jex A.R."/>
            <person name="Gasser R.B."/>
        </authorList>
    </citation>
    <scope>NUCLEOTIDE SEQUENCE [LARGE SCALE GENOMIC DNA]</scope>
    <source>
        <strain evidence="24">PN_DK_2014</strain>
    </source>
</reference>
<dbReference type="EMBL" id="JPKZ01002009">
    <property type="protein sequence ID" value="KHN78864.1"/>
    <property type="molecule type" value="Genomic_DNA"/>
</dbReference>
<keyword evidence="7" id="KW-0507">mRNA processing</keyword>
<dbReference type="PROSITE" id="PS51698">
    <property type="entry name" value="U_BOX"/>
    <property type="match status" value="1"/>
</dbReference>